<name>A0ABN8R2L7_9CNID</name>
<accession>A0ABN8R2L7</accession>
<dbReference type="Proteomes" id="UP001159405">
    <property type="component" value="Unassembled WGS sequence"/>
</dbReference>
<proteinExistence type="predicted"/>
<evidence type="ECO:0000313" key="2">
    <source>
        <dbReference type="Proteomes" id="UP001159405"/>
    </source>
</evidence>
<sequence>MTHREVTNRLLMLMKPESFGVIFGTGQWNTEEMLVVLTGIIAEDLYQHLHQSSLLPDEQKGCRKESRGTKDQLVI</sequence>
<feature type="non-terminal residue" evidence="1">
    <location>
        <position position="75"/>
    </location>
</feature>
<dbReference type="EMBL" id="CALNXK010000183">
    <property type="protein sequence ID" value="CAH3173604.1"/>
    <property type="molecule type" value="Genomic_DNA"/>
</dbReference>
<keyword evidence="2" id="KW-1185">Reference proteome</keyword>
<reference evidence="1 2" key="1">
    <citation type="submission" date="2022-05" db="EMBL/GenBank/DDBJ databases">
        <authorList>
            <consortium name="Genoscope - CEA"/>
            <person name="William W."/>
        </authorList>
    </citation>
    <scope>NUCLEOTIDE SEQUENCE [LARGE SCALE GENOMIC DNA]</scope>
</reference>
<protein>
    <submittedName>
        <fullName evidence="1">Uncharacterized protein</fullName>
    </submittedName>
</protein>
<gene>
    <name evidence="1" type="ORF">PLOB_00014254</name>
</gene>
<organism evidence="1 2">
    <name type="scientific">Porites lobata</name>
    <dbReference type="NCBI Taxonomy" id="104759"/>
    <lineage>
        <taxon>Eukaryota</taxon>
        <taxon>Metazoa</taxon>
        <taxon>Cnidaria</taxon>
        <taxon>Anthozoa</taxon>
        <taxon>Hexacorallia</taxon>
        <taxon>Scleractinia</taxon>
        <taxon>Fungiina</taxon>
        <taxon>Poritidae</taxon>
        <taxon>Porites</taxon>
    </lineage>
</organism>
<comment type="caution">
    <text evidence="1">The sequence shown here is derived from an EMBL/GenBank/DDBJ whole genome shotgun (WGS) entry which is preliminary data.</text>
</comment>
<evidence type="ECO:0000313" key="1">
    <source>
        <dbReference type="EMBL" id="CAH3173604.1"/>
    </source>
</evidence>